<evidence type="ECO:0000313" key="1">
    <source>
        <dbReference type="EMBL" id="CAD77983.1"/>
    </source>
</evidence>
<dbReference type="HOGENOM" id="CLU_1968825_0_0_0"/>
<protein>
    <submittedName>
        <fullName evidence="1">Uncharacterized protein</fullName>
    </submittedName>
</protein>
<accession>Q7UHI7</accession>
<sequence length="127" mass="14873">MGRLVTDRVGHRVVRCYLVVLMWRLNKEPHYRAKLVEIHLDCNQRHQLKRQQWRDARSSARWLAFVRGSIVAEVGRVRSQNASIRFEAIHCARSNSVCSSVAGADAVRRESFFTMRQGYRVIVERLH</sequence>
<dbReference type="STRING" id="243090.RB13173"/>
<dbReference type="Proteomes" id="UP000001025">
    <property type="component" value="Chromosome"/>
</dbReference>
<reference evidence="1 2" key="1">
    <citation type="journal article" date="2003" name="Proc. Natl. Acad. Sci. U.S.A.">
        <title>Complete genome sequence of the marine planctomycete Pirellula sp. strain 1.</title>
        <authorList>
            <person name="Gloeckner F.O."/>
            <person name="Kube M."/>
            <person name="Bauer M."/>
            <person name="Teeling H."/>
            <person name="Lombardot T."/>
            <person name="Ludwig W."/>
            <person name="Gade D."/>
            <person name="Beck A."/>
            <person name="Borzym K."/>
            <person name="Heitmann K."/>
            <person name="Rabus R."/>
            <person name="Schlesner H."/>
            <person name="Amann R."/>
            <person name="Reinhardt R."/>
        </authorList>
    </citation>
    <scope>NUCLEOTIDE SEQUENCE [LARGE SCALE GENOMIC DNA]</scope>
    <source>
        <strain evidence="2">DSM 10527 / NCIMB 13988 / SH1</strain>
    </source>
</reference>
<evidence type="ECO:0000313" key="2">
    <source>
        <dbReference type="Proteomes" id="UP000001025"/>
    </source>
</evidence>
<dbReference type="KEGG" id="rba:RB13173"/>
<dbReference type="InParanoid" id="Q7UHI7"/>
<dbReference type="AlphaFoldDB" id="Q7UHI7"/>
<dbReference type="EnsemblBacteria" id="CAD77983">
    <property type="protein sequence ID" value="CAD77983"/>
    <property type="gene ID" value="RB13173"/>
</dbReference>
<dbReference type="EMBL" id="BX294156">
    <property type="protein sequence ID" value="CAD77983.1"/>
    <property type="molecule type" value="Genomic_DNA"/>
</dbReference>
<organism evidence="1 2">
    <name type="scientific">Rhodopirellula baltica (strain DSM 10527 / NCIMB 13988 / SH1)</name>
    <dbReference type="NCBI Taxonomy" id="243090"/>
    <lineage>
        <taxon>Bacteria</taxon>
        <taxon>Pseudomonadati</taxon>
        <taxon>Planctomycetota</taxon>
        <taxon>Planctomycetia</taxon>
        <taxon>Pirellulales</taxon>
        <taxon>Pirellulaceae</taxon>
        <taxon>Rhodopirellula</taxon>
    </lineage>
</organism>
<name>Q7UHI7_RHOBA</name>
<gene>
    <name evidence="1" type="ordered locus">RB13173</name>
</gene>
<keyword evidence="2" id="KW-1185">Reference proteome</keyword>
<proteinExistence type="predicted"/>